<dbReference type="NCBIfam" id="TIGR01640">
    <property type="entry name" value="F_box_assoc_1"/>
    <property type="match status" value="1"/>
</dbReference>
<dbReference type="SUPFAM" id="SSF50965">
    <property type="entry name" value="Galactose oxidase, central domain"/>
    <property type="match status" value="1"/>
</dbReference>
<evidence type="ECO:0000259" key="2">
    <source>
        <dbReference type="PROSITE" id="PS50181"/>
    </source>
</evidence>
<sequence>MAPKKRSRLSIPPASPAGGGANDGVLPTDVLHDILLRLPAKQLCRLRVVCRAWRALTSDPCFARAHTPRHPLFAGLILASERKELQVLDLSGDVVKRLRITDERDEGDMLLRGIPPGVCIAWCCRKACVLNPATGDVTVLDTNRLSKVNGVFTKFVVGRIPATGEHKVLHIYQDTRNRSNDERQKCNVTTLGSRDHKWRSRPGPPTRIVWDSPPVIGGVAYFFVNSCFTDDNGTPGIASFDLETEDWRPVILRRSIGSLSAIFDGKGFYWNSLHFAELNGSLVIVHLNSKNSSMDLWFLEDMDKNLWTKRYSMRRSTACGWSRYNSYPPLDILDGRIILWERSEQALRAFHPKTSTWTELAVLKDYSDVGMLEGSLLCSGL</sequence>
<dbReference type="SUPFAM" id="SSF81383">
    <property type="entry name" value="F-box domain"/>
    <property type="match status" value="1"/>
</dbReference>
<protein>
    <recommendedName>
        <fullName evidence="2">F-box domain-containing protein</fullName>
    </recommendedName>
</protein>
<dbReference type="CDD" id="cd22157">
    <property type="entry name" value="F-box_AtFBW1-like"/>
    <property type="match status" value="1"/>
</dbReference>
<keyword evidence="4" id="KW-1185">Reference proteome</keyword>
<reference evidence="3" key="1">
    <citation type="submission" date="2024-10" db="EMBL/GenBank/DDBJ databases">
        <authorList>
            <person name="Ryan C."/>
        </authorList>
    </citation>
    <scope>NUCLEOTIDE SEQUENCE [LARGE SCALE GENOMIC DNA]</scope>
</reference>
<evidence type="ECO:0000313" key="3">
    <source>
        <dbReference type="EMBL" id="CAL5093890.1"/>
    </source>
</evidence>
<dbReference type="PANTHER" id="PTHR31111:SF133">
    <property type="entry name" value="OS07G0196600 PROTEIN"/>
    <property type="match status" value="1"/>
</dbReference>
<dbReference type="InterPro" id="IPR036047">
    <property type="entry name" value="F-box-like_dom_sf"/>
</dbReference>
<feature type="region of interest" description="Disordered" evidence="1">
    <location>
        <begin position="1"/>
        <end position="22"/>
    </location>
</feature>
<evidence type="ECO:0000256" key="1">
    <source>
        <dbReference type="SAM" id="MobiDB-lite"/>
    </source>
</evidence>
<dbReference type="Gene3D" id="1.20.1280.50">
    <property type="match status" value="1"/>
</dbReference>
<dbReference type="SMART" id="SM00256">
    <property type="entry name" value="FBOX"/>
    <property type="match status" value="1"/>
</dbReference>
<name>A0ABC9GF79_9POAL</name>
<dbReference type="InterPro" id="IPR017451">
    <property type="entry name" value="F-box-assoc_interact_dom"/>
</dbReference>
<gene>
    <name evidence="3" type="ORF">URODEC1_LOCUS115590</name>
</gene>
<dbReference type="Pfam" id="PF08268">
    <property type="entry name" value="FBA_3"/>
    <property type="match status" value="1"/>
</dbReference>
<dbReference type="Proteomes" id="UP001497457">
    <property type="component" value="Chromosome 9rd"/>
</dbReference>
<accession>A0ABC9GF79</accession>
<dbReference type="AlphaFoldDB" id="A0ABC9GF79"/>
<dbReference type="PANTHER" id="PTHR31111">
    <property type="entry name" value="BNAA05G37150D PROTEIN-RELATED"/>
    <property type="match status" value="1"/>
</dbReference>
<dbReference type="InterPro" id="IPR001810">
    <property type="entry name" value="F-box_dom"/>
</dbReference>
<dbReference type="InterPro" id="IPR011043">
    <property type="entry name" value="Gal_Oxase/kelch_b-propeller"/>
</dbReference>
<evidence type="ECO:0000313" key="4">
    <source>
        <dbReference type="Proteomes" id="UP001497457"/>
    </source>
</evidence>
<dbReference type="PROSITE" id="PS50181">
    <property type="entry name" value="FBOX"/>
    <property type="match status" value="1"/>
</dbReference>
<dbReference type="EMBL" id="OZ075119">
    <property type="protein sequence ID" value="CAL5093890.1"/>
    <property type="molecule type" value="Genomic_DNA"/>
</dbReference>
<dbReference type="Pfam" id="PF12937">
    <property type="entry name" value="F-box-like"/>
    <property type="match status" value="1"/>
</dbReference>
<proteinExistence type="predicted"/>
<feature type="domain" description="F-box" evidence="2">
    <location>
        <begin position="20"/>
        <end position="76"/>
    </location>
</feature>
<organism evidence="3 4">
    <name type="scientific">Urochloa decumbens</name>
    <dbReference type="NCBI Taxonomy" id="240449"/>
    <lineage>
        <taxon>Eukaryota</taxon>
        <taxon>Viridiplantae</taxon>
        <taxon>Streptophyta</taxon>
        <taxon>Embryophyta</taxon>
        <taxon>Tracheophyta</taxon>
        <taxon>Spermatophyta</taxon>
        <taxon>Magnoliopsida</taxon>
        <taxon>Liliopsida</taxon>
        <taxon>Poales</taxon>
        <taxon>Poaceae</taxon>
        <taxon>PACMAD clade</taxon>
        <taxon>Panicoideae</taxon>
        <taxon>Panicodae</taxon>
        <taxon>Paniceae</taxon>
        <taxon>Melinidinae</taxon>
        <taxon>Urochloa</taxon>
    </lineage>
</organism>
<dbReference type="InterPro" id="IPR013187">
    <property type="entry name" value="F-box-assoc_dom_typ3"/>
</dbReference>